<evidence type="ECO:0000256" key="7">
    <source>
        <dbReference type="SAM" id="MobiDB-lite"/>
    </source>
</evidence>
<sequence length="711" mass="83456">MQAITPVDVHVGNERRKESNVKKNTQTSIRRGRQMPRMQTRAMNKAKTTKTKPILSPSSHIPKRAVIPKLIVPANSRSSSSNREPWVPAPGRSTKGQKASWQNTTSRLEINPVTEILLDDEDSWNTEHDKHNTTINSQKSKILRAKSLSPIRNSNRSSSLDEQRRRRSTTPKVSFHDDSIIERQRTRSTTPIQGPIHLSSDREQLLITLADSEADIAQITKKLSSLTEILRKFKLDDQTVSFDVEQLYQQRNELLHSIEQFGRSNSKLKKFLQHQYHLEAEHGIIYDKYYTLETHLHEIANENKKIRRLLSDRENDNIALQTELEHIKTQTVGFDTMKTSLEHNRAHLQRELYSKEGEIHRLQCALRSLERDLQRSHCQCGDFHRSIKYKPRYSISSCSSSSNITNKPKAITIERLQNELNDRDHEINQLKRKLHDNNNTTTNEQKDDTNSEILRLKTKLEETEQLVNEYRAQLQTQTFKASANHSKNHLSEIELEKIRNRLQKRIEELEPLPELLKQAEVEREKLQKDIDELRKYLPQQSNFLTDQVKSNRFSSNDDIRTLQRQIISLEEENEKLIKMLNAKEEELRNAQHRLNAKTYELPSMNKQNDLKKPDFRFQDDTYGSNERFLSKDAFNLEQQISRLRREYSQLKQEKDELERRFATQLAELRDKLEQSNNRNRTMQSYINSIKTAYTTLFNDTLPTSFTRYTTT</sequence>
<reference evidence="8" key="1">
    <citation type="submission" date="2021-02" db="EMBL/GenBank/DDBJ databases">
        <authorList>
            <person name="Nowell W R."/>
        </authorList>
    </citation>
    <scope>NUCLEOTIDE SEQUENCE</scope>
</reference>
<keyword evidence="4 6" id="KW-0175">Coiled coil</keyword>
<dbReference type="GO" id="GO:1902017">
    <property type="term" value="P:regulation of cilium assembly"/>
    <property type="evidence" value="ECO:0007669"/>
    <property type="project" value="TreeGrafter"/>
</dbReference>
<feature type="coiled-coil region" evidence="6">
    <location>
        <begin position="626"/>
        <end position="685"/>
    </location>
</feature>
<feature type="region of interest" description="Disordered" evidence="7">
    <location>
        <begin position="73"/>
        <end position="106"/>
    </location>
</feature>
<evidence type="ECO:0000256" key="6">
    <source>
        <dbReference type="SAM" id="Coils"/>
    </source>
</evidence>
<proteinExistence type="inferred from homology"/>
<feature type="coiled-coil region" evidence="6">
    <location>
        <begin position="516"/>
        <end position="600"/>
    </location>
</feature>
<evidence type="ECO:0000256" key="1">
    <source>
        <dbReference type="ARBA" id="ARBA00004300"/>
    </source>
</evidence>
<gene>
    <name evidence="8" type="ORF">RFH988_LOCUS12686</name>
</gene>
<feature type="compositionally biased region" description="Basic and acidic residues" evidence="7">
    <location>
        <begin position="11"/>
        <end position="21"/>
    </location>
</feature>
<accession>A0A814EGY3</accession>
<protein>
    <submittedName>
        <fullName evidence="8">Uncharacterized protein</fullName>
    </submittedName>
</protein>
<feature type="coiled-coil region" evidence="6">
    <location>
        <begin position="202"/>
        <end position="229"/>
    </location>
</feature>
<keyword evidence="3" id="KW-0963">Cytoplasm</keyword>
<comment type="subcellular location">
    <subcellularLocation>
        <location evidence="1">Cytoplasm</location>
        <location evidence="1">Cytoskeleton</location>
        <location evidence="1">Microtubule organizing center</location>
        <location evidence="1">Centrosome</location>
    </subcellularLocation>
</comment>
<dbReference type="Proteomes" id="UP000663882">
    <property type="component" value="Unassembled WGS sequence"/>
</dbReference>
<dbReference type="GO" id="GO:0005813">
    <property type="term" value="C:centrosome"/>
    <property type="evidence" value="ECO:0007669"/>
    <property type="project" value="UniProtKB-SubCell"/>
</dbReference>
<evidence type="ECO:0000256" key="3">
    <source>
        <dbReference type="ARBA" id="ARBA00022490"/>
    </source>
</evidence>
<feature type="region of interest" description="Disordered" evidence="7">
    <location>
        <begin position="121"/>
        <end position="178"/>
    </location>
</feature>
<keyword evidence="5" id="KW-0206">Cytoskeleton</keyword>
<dbReference type="OrthoDB" id="413404at2759"/>
<dbReference type="AlphaFoldDB" id="A0A814EGY3"/>
<organism evidence="8 9">
    <name type="scientific">Rotaria sordida</name>
    <dbReference type="NCBI Taxonomy" id="392033"/>
    <lineage>
        <taxon>Eukaryota</taxon>
        <taxon>Metazoa</taxon>
        <taxon>Spiralia</taxon>
        <taxon>Gnathifera</taxon>
        <taxon>Rotifera</taxon>
        <taxon>Eurotatoria</taxon>
        <taxon>Bdelloidea</taxon>
        <taxon>Philodinida</taxon>
        <taxon>Philodinidae</taxon>
        <taxon>Rotaria</taxon>
    </lineage>
</organism>
<evidence type="ECO:0000313" key="9">
    <source>
        <dbReference type="Proteomes" id="UP000663882"/>
    </source>
</evidence>
<evidence type="ECO:0000256" key="5">
    <source>
        <dbReference type="ARBA" id="ARBA00023212"/>
    </source>
</evidence>
<comment type="caution">
    <text evidence="8">The sequence shown here is derived from an EMBL/GenBank/DDBJ whole genome shotgun (WGS) entry which is preliminary data.</text>
</comment>
<feature type="region of interest" description="Disordered" evidence="7">
    <location>
        <begin position="1"/>
        <end position="59"/>
    </location>
</feature>
<evidence type="ECO:0000313" key="8">
    <source>
        <dbReference type="EMBL" id="CAF0972146.1"/>
    </source>
</evidence>
<feature type="compositionally biased region" description="Polar residues" evidence="7">
    <location>
        <begin position="94"/>
        <end position="106"/>
    </location>
</feature>
<evidence type="ECO:0000256" key="4">
    <source>
        <dbReference type="ARBA" id="ARBA00023054"/>
    </source>
</evidence>
<dbReference type="EMBL" id="CAJNOO010000537">
    <property type="protein sequence ID" value="CAF0972146.1"/>
    <property type="molecule type" value="Genomic_DNA"/>
</dbReference>
<name>A0A814EGY3_9BILA</name>
<feature type="coiled-coil region" evidence="6">
    <location>
        <begin position="413"/>
        <end position="480"/>
    </location>
</feature>
<dbReference type="PANTHER" id="PTHR23162">
    <property type="entry name" value="OUTER DENSE FIBER OF SPERM TAILS 2"/>
    <property type="match status" value="1"/>
</dbReference>
<dbReference type="InterPro" id="IPR026099">
    <property type="entry name" value="Odf2-rel"/>
</dbReference>
<dbReference type="PANTHER" id="PTHR23162:SF10">
    <property type="entry name" value="FI13205P"/>
    <property type="match status" value="1"/>
</dbReference>
<comment type="similarity">
    <text evidence="2">Belongs to the ODF2 family.</text>
</comment>
<evidence type="ECO:0000256" key="2">
    <source>
        <dbReference type="ARBA" id="ARBA00009316"/>
    </source>
</evidence>